<dbReference type="OrthoDB" id="408631at2759"/>
<dbReference type="PANTHER" id="PTHR11559">
    <property type="entry name" value="CARBOXYLESTERASE"/>
    <property type="match status" value="1"/>
</dbReference>
<name>A0A9P6T2T5_9FUNG</name>
<proteinExistence type="predicted"/>
<accession>A0A9P6T2T5</accession>
<dbReference type="InterPro" id="IPR050309">
    <property type="entry name" value="Type-B_Carboxylest/Lipase"/>
</dbReference>
<dbReference type="InterPro" id="IPR002018">
    <property type="entry name" value="CarbesteraseB"/>
</dbReference>
<dbReference type="InterPro" id="IPR029058">
    <property type="entry name" value="AB_hydrolase_fold"/>
</dbReference>
<organism evidence="3 4">
    <name type="scientific">Entomortierella chlamydospora</name>
    <dbReference type="NCBI Taxonomy" id="101097"/>
    <lineage>
        <taxon>Eukaryota</taxon>
        <taxon>Fungi</taxon>
        <taxon>Fungi incertae sedis</taxon>
        <taxon>Mucoromycota</taxon>
        <taxon>Mortierellomycotina</taxon>
        <taxon>Mortierellomycetes</taxon>
        <taxon>Mortierellales</taxon>
        <taxon>Mortierellaceae</taxon>
        <taxon>Entomortierella</taxon>
    </lineage>
</organism>
<dbReference type="Proteomes" id="UP000703661">
    <property type="component" value="Unassembled WGS sequence"/>
</dbReference>
<keyword evidence="4" id="KW-1185">Reference proteome</keyword>
<keyword evidence="1" id="KW-0732">Signal</keyword>
<feature type="chain" id="PRO_5040439314" description="Carboxylesterase type B domain-containing protein" evidence="1">
    <location>
        <begin position="24"/>
        <end position="231"/>
    </location>
</feature>
<gene>
    <name evidence="3" type="ORF">BGZ80_003562</name>
</gene>
<sequence>MAVLKSILLALAAILVTFQLSDAGPHLPMATGNLESIPCGANLPVICQNTAPRRRLLLEDTSRQITVQTSVGNILGWRNQNSFRFLCISYGEAPVGELGFGTPVAKAPFNGTWSAINYKAICPQLPGSTNFTTISQTFVENDRAKGQEDCLHLNVYTPSIKGTGETGLPVMVHIHEGSYISGSGGYVTLDPGNMVSRGGVVSVSINYRLGLLGFMENGPAWPRSSARSCRR</sequence>
<protein>
    <recommendedName>
        <fullName evidence="2">Carboxylesterase type B domain-containing protein</fullName>
    </recommendedName>
</protein>
<evidence type="ECO:0000259" key="2">
    <source>
        <dbReference type="Pfam" id="PF00135"/>
    </source>
</evidence>
<evidence type="ECO:0000256" key="1">
    <source>
        <dbReference type="SAM" id="SignalP"/>
    </source>
</evidence>
<evidence type="ECO:0000313" key="4">
    <source>
        <dbReference type="Proteomes" id="UP000703661"/>
    </source>
</evidence>
<feature type="signal peptide" evidence="1">
    <location>
        <begin position="1"/>
        <end position="23"/>
    </location>
</feature>
<reference evidence="3" key="1">
    <citation type="journal article" date="2020" name="Fungal Divers.">
        <title>Resolving the Mortierellaceae phylogeny through synthesis of multi-gene phylogenetics and phylogenomics.</title>
        <authorList>
            <person name="Vandepol N."/>
            <person name="Liber J."/>
            <person name="Desiro A."/>
            <person name="Na H."/>
            <person name="Kennedy M."/>
            <person name="Barry K."/>
            <person name="Grigoriev I.V."/>
            <person name="Miller A.N."/>
            <person name="O'Donnell K."/>
            <person name="Stajich J.E."/>
            <person name="Bonito G."/>
        </authorList>
    </citation>
    <scope>NUCLEOTIDE SEQUENCE</scope>
    <source>
        <strain evidence="3">NRRL 2769</strain>
    </source>
</reference>
<dbReference type="Gene3D" id="3.40.50.1820">
    <property type="entry name" value="alpha/beta hydrolase"/>
    <property type="match status" value="1"/>
</dbReference>
<dbReference type="AlphaFoldDB" id="A0A9P6T2T5"/>
<dbReference type="EMBL" id="JAAAID010000195">
    <property type="protein sequence ID" value="KAG0020804.1"/>
    <property type="molecule type" value="Genomic_DNA"/>
</dbReference>
<comment type="caution">
    <text evidence="3">The sequence shown here is derived from an EMBL/GenBank/DDBJ whole genome shotgun (WGS) entry which is preliminary data.</text>
</comment>
<dbReference type="SUPFAM" id="SSF53474">
    <property type="entry name" value="alpha/beta-Hydrolases"/>
    <property type="match status" value="1"/>
</dbReference>
<dbReference type="Pfam" id="PF00135">
    <property type="entry name" value="COesterase"/>
    <property type="match status" value="1"/>
</dbReference>
<evidence type="ECO:0000313" key="3">
    <source>
        <dbReference type="EMBL" id="KAG0020804.1"/>
    </source>
</evidence>
<feature type="domain" description="Carboxylesterase type B" evidence="2">
    <location>
        <begin position="65"/>
        <end position="218"/>
    </location>
</feature>